<reference evidence="1" key="1">
    <citation type="submission" date="2020-06" db="EMBL/GenBank/DDBJ databases">
        <title>Complete genome sequence of Candidatus Phytoplasma luffae NCHU2019.</title>
        <authorList>
            <person name="Cho S.-T."/>
            <person name="Tan C.-M."/>
            <person name="Li J.-R."/>
            <person name="Chien Y.-Y."/>
            <person name="Chiu Y.-C."/>
            <person name="Yang J.-Y."/>
            <person name="Kuo C.-H."/>
        </authorList>
    </citation>
    <scope>NUCLEOTIDE SEQUENCE</scope>
    <source>
        <strain evidence="1">NCHU2019</strain>
    </source>
</reference>
<dbReference type="AlphaFoldDB" id="A0A975FIB2"/>
<name>A0A975FIB2_LOWBP</name>
<evidence type="ECO:0000313" key="2">
    <source>
        <dbReference type="EMBL" id="QTX02961.1"/>
    </source>
</evidence>
<evidence type="ECO:0000313" key="3">
    <source>
        <dbReference type="Proteomes" id="UP000672038"/>
    </source>
</evidence>
<protein>
    <submittedName>
        <fullName evidence="1">Uncharacterized protein</fullName>
    </submittedName>
</protein>
<dbReference type="KEGG" id="pluf:LFWB_3950"/>
<accession>A0A975FIB2</accession>
<keyword evidence="3" id="KW-1185">Reference proteome</keyword>
<dbReference type="EMBL" id="CP054393">
    <property type="protein sequence ID" value="QTX02961.1"/>
    <property type="molecule type" value="Genomic_DNA"/>
</dbReference>
<evidence type="ECO:0000313" key="1">
    <source>
        <dbReference type="EMBL" id="QTX02940.1"/>
    </source>
</evidence>
<dbReference type="KEGG" id="pluf:LFWB_3700"/>
<sequence>MYDIFFNFFDDFNKKNKLKLTRKKIIKNLTENPENCYWYFSNEKIKEIQNNINISSKKQ</sequence>
<dbReference type="EMBL" id="CP054393">
    <property type="protein sequence ID" value="QTX02940.1"/>
    <property type="molecule type" value="Genomic_DNA"/>
</dbReference>
<organism evidence="1 3">
    <name type="scientific">Loofah witches'-broom phytoplasma</name>
    <dbReference type="NCBI Taxonomy" id="35773"/>
    <lineage>
        <taxon>Bacteria</taxon>
        <taxon>Bacillati</taxon>
        <taxon>Mycoplasmatota</taxon>
        <taxon>Mollicutes</taxon>
        <taxon>Acholeplasmatales</taxon>
        <taxon>Acholeplasmataceae</taxon>
        <taxon>Candidatus Phytoplasma</taxon>
        <taxon>16SrVIII (Loofah witches'-broom group)</taxon>
    </lineage>
</organism>
<proteinExistence type="predicted"/>
<gene>
    <name evidence="1" type="ORF">LFWB_3700</name>
    <name evidence="2" type="ORF">LFWB_3950</name>
</gene>
<dbReference type="Proteomes" id="UP000672038">
    <property type="component" value="Chromosome"/>
</dbReference>